<dbReference type="AlphaFoldDB" id="A0A221T0N7"/>
<dbReference type="SUPFAM" id="SSF109854">
    <property type="entry name" value="DinB/YfiT-like putative metalloenzymes"/>
    <property type="match status" value="1"/>
</dbReference>
<dbReference type="InterPro" id="IPR007061">
    <property type="entry name" value="MST-like"/>
</dbReference>
<organism evidence="1 2">
    <name type="scientific">Deinococcus ficus</name>
    <dbReference type="NCBI Taxonomy" id="317577"/>
    <lineage>
        <taxon>Bacteria</taxon>
        <taxon>Thermotogati</taxon>
        <taxon>Deinococcota</taxon>
        <taxon>Deinococci</taxon>
        <taxon>Deinococcales</taxon>
        <taxon>Deinococcaceae</taxon>
        <taxon>Deinococcus</taxon>
    </lineage>
</organism>
<accession>A0A221T0N7</accession>
<dbReference type="KEGG" id="dfc:DFI_14865"/>
<evidence type="ECO:0000313" key="2">
    <source>
        <dbReference type="Proteomes" id="UP000259030"/>
    </source>
</evidence>
<gene>
    <name evidence="1" type="ORF">DFI_14865</name>
</gene>
<dbReference type="Pfam" id="PF04978">
    <property type="entry name" value="MST"/>
    <property type="match status" value="1"/>
</dbReference>
<keyword evidence="1" id="KW-0614">Plasmid</keyword>
<sequence length="180" mass="20394">MPTDDRLRPTPGFTPEIGTLVSMLAYTRHTTLTAVQGLTPDQLDWSAGPRGNSIGALLAHMAAVEWAYGVATFEDREPTAQEKTEWGPALRLGAAARDRYTGWTLEQYEALLAQVRQMSLRRLEPCQDSWLDREFTLIDGTRVNFRWAWFHVFEDELSHRGQILLIRNHLLPVPMAAAPH</sequence>
<name>A0A221T0N7_9DEIO</name>
<protein>
    <recommendedName>
        <fullName evidence="3">Damage-inducible protein DinB</fullName>
    </recommendedName>
</protein>
<dbReference type="RefSeq" id="WP_051308204.1">
    <property type="nucleotide sequence ID" value="NZ_CP021082.1"/>
</dbReference>
<evidence type="ECO:0000313" key="1">
    <source>
        <dbReference type="EMBL" id="ASN82462.1"/>
    </source>
</evidence>
<dbReference type="Gene3D" id="1.20.120.450">
    <property type="entry name" value="dinb family like domain"/>
    <property type="match status" value="1"/>
</dbReference>
<dbReference type="InterPro" id="IPR034660">
    <property type="entry name" value="DinB/YfiT-like"/>
</dbReference>
<keyword evidence="2" id="KW-1185">Reference proteome</keyword>
<evidence type="ECO:0008006" key="3">
    <source>
        <dbReference type="Google" id="ProtNLM"/>
    </source>
</evidence>
<geneLocation type="plasmid" evidence="2">
    <name>pdfi1</name>
</geneLocation>
<dbReference type="Proteomes" id="UP000259030">
    <property type="component" value="Plasmid pDFI1"/>
</dbReference>
<proteinExistence type="predicted"/>
<dbReference type="EMBL" id="CP021082">
    <property type="protein sequence ID" value="ASN82462.1"/>
    <property type="molecule type" value="Genomic_DNA"/>
</dbReference>
<reference evidence="1 2" key="1">
    <citation type="submission" date="2017-05" db="EMBL/GenBank/DDBJ databases">
        <title>The complete genome sequence of Deinococcus ficus isolated from the rhizosphere of the Ficus religiosa L. in Taiwan.</title>
        <authorList>
            <person name="Wu K.-M."/>
            <person name="Liao T.-L."/>
            <person name="Liu Y.-M."/>
            <person name="Young C.-C."/>
            <person name="Tsai S.-F."/>
        </authorList>
    </citation>
    <scope>NUCLEOTIDE SEQUENCE [LARGE SCALE GENOMIC DNA]</scope>
    <source>
        <strain evidence="1 2">CC-FR2-10</strain>
        <plasmid evidence="2">pdfi1</plasmid>
    </source>
</reference>